<keyword evidence="2 3" id="KW-0450">Lipoyl</keyword>
<dbReference type="PANTHER" id="PTHR11715">
    <property type="entry name" value="GLYCINE CLEAVAGE SYSTEM H PROTEIN"/>
    <property type="match status" value="1"/>
</dbReference>
<dbReference type="PANTHER" id="PTHR11715:SF3">
    <property type="entry name" value="GLYCINE CLEAVAGE SYSTEM H PROTEIN-RELATED"/>
    <property type="match status" value="1"/>
</dbReference>
<dbReference type="CDD" id="cd06848">
    <property type="entry name" value="GCS_H"/>
    <property type="match status" value="1"/>
</dbReference>
<evidence type="ECO:0000259" key="4">
    <source>
        <dbReference type="PROSITE" id="PS50968"/>
    </source>
</evidence>
<accession>A0ABR6BZK9</accession>
<dbReference type="PROSITE" id="PS50968">
    <property type="entry name" value="BIOTINYL_LIPOYL"/>
    <property type="match status" value="1"/>
</dbReference>
<dbReference type="InterPro" id="IPR003016">
    <property type="entry name" value="2-oxoA_DH_lipoyl-BS"/>
</dbReference>
<dbReference type="PROSITE" id="PS00189">
    <property type="entry name" value="LIPOYL"/>
    <property type="match status" value="1"/>
</dbReference>
<gene>
    <name evidence="3" type="primary">gcvH</name>
    <name evidence="5" type="ORF">BC739_009248</name>
</gene>
<evidence type="ECO:0000256" key="1">
    <source>
        <dbReference type="ARBA" id="ARBA00009249"/>
    </source>
</evidence>
<dbReference type="NCBIfam" id="NF002270">
    <property type="entry name" value="PRK01202.1"/>
    <property type="match status" value="1"/>
</dbReference>
<reference evidence="5 6" key="1">
    <citation type="submission" date="2020-08" db="EMBL/GenBank/DDBJ databases">
        <title>Genomic Encyclopedia of Archaeal and Bacterial Type Strains, Phase II (KMG-II): from individual species to whole genera.</title>
        <authorList>
            <person name="Goeker M."/>
        </authorList>
    </citation>
    <scope>NUCLEOTIDE SEQUENCE [LARGE SCALE GENOMIC DNA]</scope>
    <source>
        <strain evidence="5 6">DSM 43850</strain>
    </source>
</reference>
<dbReference type="InterPro" id="IPR002930">
    <property type="entry name" value="GCV_H"/>
</dbReference>
<name>A0ABR6BZK9_9PSEU</name>
<evidence type="ECO:0000256" key="3">
    <source>
        <dbReference type="HAMAP-Rule" id="MF_00272"/>
    </source>
</evidence>
<evidence type="ECO:0000313" key="5">
    <source>
        <dbReference type="EMBL" id="MBA8931989.1"/>
    </source>
</evidence>
<dbReference type="NCBIfam" id="TIGR00527">
    <property type="entry name" value="gcvH"/>
    <property type="match status" value="1"/>
</dbReference>
<dbReference type="InterPro" id="IPR033753">
    <property type="entry name" value="GCV_H/Fam206"/>
</dbReference>
<proteinExistence type="inferred from homology"/>
<dbReference type="HAMAP" id="MF_00272">
    <property type="entry name" value="GcvH"/>
    <property type="match status" value="1"/>
</dbReference>
<comment type="function">
    <text evidence="3">The glycine cleavage system catalyzes the degradation of glycine. The H protein shuttles the methylamine group of glycine from the P protein to the T protein.</text>
</comment>
<evidence type="ECO:0000256" key="2">
    <source>
        <dbReference type="ARBA" id="ARBA00022823"/>
    </source>
</evidence>
<dbReference type="SUPFAM" id="SSF51230">
    <property type="entry name" value="Single hybrid motif"/>
    <property type="match status" value="1"/>
</dbReference>
<dbReference type="Gene3D" id="2.40.50.100">
    <property type="match status" value="1"/>
</dbReference>
<feature type="modified residue" description="N6-lipoyllysine" evidence="3">
    <location>
        <position position="63"/>
    </location>
</feature>
<dbReference type="InterPro" id="IPR017453">
    <property type="entry name" value="GCV_H_sub"/>
</dbReference>
<comment type="similarity">
    <text evidence="1 3">Belongs to the GcvH family.</text>
</comment>
<comment type="cofactor">
    <cofactor evidence="3">
        <name>(R)-lipoate</name>
        <dbReference type="ChEBI" id="CHEBI:83088"/>
    </cofactor>
    <text evidence="3">Binds 1 lipoyl cofactor covalently.</text>
</comment>
<evidence type="ECO:0000313" key="6">
    <source>
        <dbReference type="Proteomes" id="UP000517916"/>
    </source>
</evidence>
<sequence length="127" mass="13750">MVPEQLKYTPEHEWVVLVGESVVRIGITDYAQNQLGDVVFVQLPEVGERVTAGQTLGEVESTKSVSDIFAPLAGEVTARNDELDGSPELINTDAYGAGWMVELRLDDASALDELLDGAGYRELVDQG</sequence>
<comment type="subunit">
    <text evidence="3">The glycine cleavage system is composed of four proteins: P, T, L and H.</text>
</comment>
<comment type="caution">
    <text evidence="5">The sequence shown here is derived from an EMBL/GenBank/DDBJ whole genome shotgun (WGS) entry which is preliminary data.</text>
</comment>
<dbReference type="Proteomes" id="UP000517916">
    <property type="component" value="Unassembled WGS sequence"/>
</dbReference>
<organism evidence="5 6">
    <name type="scientific">Kutzneria viridogrisea</name>
    <dbReference type="NCBI Taxonomy" id="47990"/>
    <lineage>
        <taxon>Bacteria</taxon>
        <taxon>Bacillati</taxon>
        <taxon>Actinomycetota</taxon>
        <taxon>Actinomycetes</taxon>
        <taxon>Pseudonocardiales</taxon>
        <taxon>Pseudonocardiaceae</taxon>
        <taxon>Kutzneria</taxon>
    </lineage>
</organism>
<keyword evidence="6" id="KW-1185">Reference proteome</keyword>
<dbReference type="EMBL" id="JACJID010000010">
    <property type="protein sequence ID" value="MBA8931989.1"/>
    <property type="molecule type" value="Genomic_DNA"/>
</dbReference>
<dbReference type="RefSeq" id="WP_025357149.1">
    <property type="nucleotide sequence ID" value="NZ_BAAABQ010000027.1"/>
</dbReference>
<feature type="domain" description="Lipoyl-binding" evidence="4">
    <location>
        <begin position="22"/>
        <end position="104"/>
    </location>
</feature>
<dbReference type="InterPro" id="IPR011053">
    <property type="entry name" value="Single_hybrid_motif"/>
</dbReference>
<protein>
    <recommendedName>
        <fullName evidence="3">Glycine cleavage system H protein</fullName>
    </recommendedName>
</protein>
<dbReference type="InterPro" id="IPR000089">
    <property type="entry name" value="Biotin_lipoyl"/>
</dbReference>
<dbReference type="Pfam" id="PF01597">
    <property type="entry name" value="GCV_H"/>
    <property type="match status" value="1"/>
</dbReference>